<evidence type="ECO:0000256" key="1">
    <source>
        <dbReference type="SAM" id="SignalP"/>
    </source>
</evidence>
<keyword evidence="1" id="KW-0732">Signal</keyword>
<comment type="caution">
    <text evidence="2">The sequence shown here is derived from an EMBL/GenBank/DDBJ whole genome shotgun (WGS) entry which is preliminary data.</text>
</comment>
<evidence type="ECO:0000313" key="2">
    <source>
        <dbReference type="EMBL" id="PWU44404.1"/>
    </source>
</evidence>
<accession>A0A317JWP5</accession>
<sequence>MKVIHRLMIAAAAALLLWAGLAYQVSRPPDASGYQRVVLQVAGTAHDAAATGVLVGRQQLHRHVTDAFATTAYDDAMKAVAGAEQKLALAVAPDGTSATLRDRLAPLVQATARELSDAAGAGDDATLGAAVAALDGTARQLDDLIEDNP</sequence>
<organism evidence="2 3">
    <name type="scientific">Micromonospora globispora</name>
    <dbReference type="NCBI Taxonomy" id="1450148"/>
    <lineage>
        <taxon>Bacteria</taxon>
        <taxon>Bacillati</taxon>
        <taxon>Actinomycetota</taxon>
        <taxon>Actinomycetes</taxon>
        <taxon>Micromonosporales</taxon>
        <taxon>Micromonosporaceae</taxon>
        <taxon>Micromonospora</taxon>
    </lineage>
</organism>
<reference evidence="3" key="1">
    <citation type="submission" date="2018-05" db="EMBL/GenBank/DDBJ databases">
        <title>Micromonospora globispora sp. nov. and Micromonospora rugosa sp. nov., isolated from marine sediment.</title>
        <authorList>
            <person name="Carro L."/>
            <person name="Aysel V."/>
            <person name="Cetin D."/>
            <person name="Igual J.M."/>
            <person name="Klenk H.-P."/>
            <person name="Trujillo M.E."/>
            <person name="Sahin N."/>
        </authorList>
    </citation>
    <scope>NUCLEOTIDE SEQUENCE [LARGE SCALE GENOMIC DNA]</scope>
    <source>
        <strain evidence="3">S2904</strain>
    </source>
</reference>
<keyword evidence="3" id="KW-1185">Reference proteome</keyword>
<dbReference type="Proteomes" id="UP000245683">
    <property type="component" value="Unassembled WGS sequence"/>
</dbReference>
<gene>
    <name evidence="2" type="ORF">DLJ46_26260</name>
</gene>
<dbReference type="EMBL" id="QGSV01000326">
    <property type="protein sequence ID" value="PWU44404.1"/>
    <property type="molecule type" value="Genomic_DNA"/>
</dbReference>
<protein>
    <submittedName>
        <fullName evidence="2">Uncharacterized protein</fullName>
    </submittedName>
</protein>
<feature type="chain" id="PRO_5043163631" evidence="1">
    <location>
        <begin position="25"/>
        <end position="149"/>
    </location>
</feature>
<dbReference type="AlphaFoldDB" id="A0A317JWP5"/>
<feature type="signal peptide" evidence="1">
    <location>
        <begin position="1"/>
        <end position="24"/>
    </location>
</feature>
<proteinExistence type="predicted"/>
<name>A0A317JWP5_9ACTN</name>
<evidence type="ECO:0000313" key="3">
    <source>
        <dbReference type="Proteomes" id="UP000245683"/>
    </source>
</evidence>